<dbReference type="SUPFAM" id="SSF51905">
    <property type="entry name" value="FAD/NAD(P)-binding domain"/>
    <property type="match status" value="2"/>
</dbReference>
<dbReference type="InterPro" id="IPR023753">
    <property type="entry name" value="FAD/NAD-binding_dom"/>
</dbReference>
<dbReference type="Gene3D" id="3.50.50.60">
    <property type="entry name" value="FAD/NAD(P)-binding domain"/>
    <property type="match status" value="2"/>
</dbReference>
<dbReference type="AlphaFoldDB" id="A0A931MWU6"/>
<dbReference type="InterPro" id="IPR028202">
    <property type="entry name" value="Reductase_C"/>
</dbReference>
<evidence type="ECO:0000259" key="6">
    <source>
        <dbReference type="Pfam" id="PF14759"/>
    </source>
</evidence>
<keyword evidence="4" id="KW-0560">Oxidoreductase</keyword>
<dbReference type="Proteomes" id="UP000631694">
    <property type="component" value="Unassembled WGS sequence"/>
</dbReference>
<dbReference type="Pfam" id="PF07992">
    <property type="entry name" value="Pyr_redox_2"/>
    <property type="match status" value="1"/>
</dbReference>
<evidence type="ECO:0000313" key="7">
    <source>
        <dbReference type="EMBL" id="MBH0237863.1"/>
    </source>
</evidence>
<dbReference type="Pfam" id="PF14759">
    <property type="entry name" value="Reductase_C"/>
    <property type="match status" value="1"/>
</dbReference>
<name>A0A931MWU6_9HYPH</name>
<dbReference type="GO" id="GO:0005737">
    <property type="term" value="C:cytoplasm"/>
    <property type="evidence" value="ECO:0007669"/>
    <property type="project" value="TreeGrafter"/>
</dbReference>
<evidence type="ECO:0000256" key="2">
    <source>
        <dbReference type="ARBA" id="ARBA00022630"/>
    </source>
</evidence>
<accession>A0A931MWU6</accession>
<evidence type="ECO:0000256" key="3">
    <source>
        <dbReference type="ARBA" id="ARBA00022827"/>
    </source>
</evidence>
<keyword evidence="8" id="KW-1185">Reference proteome</keyword>
<dbReference type="SUPFAM" id="SSF55424">
    <property type="entry name" value="FAD/NAD-linked reductases, dimerisation (C-terminal) domain"/>
    <property type="match status" value="1"/>
</dbReference>
<dbReference type="Gene3D" id="3.30.390.30">
    <property type="match status" value="1"/>
</dbReference>
<feature type="domain" description="Reductase C-terminal" evidence="6">
    <location>
        <begin position="331"/>
        <end position="412"/>
    </location>
</feature>
<dbReference type="EMBL" id="JADZLT010000049">
    <property type="protein sequence ID" value="MBH0237863.1"/>
    <property type="molecule type" value="Genomic_DNA"/>
</dbReference>
<evidence type="ECO:0000256" key="4">
    <source>
        <dbReference type="ARBA" id="ARBA00023002"/>
    </source>
</evidence>
<reference evidence="7" key="1">
    <citation type="submission" date="2020-12" db="EMBL/GenBank/DDBJ databases">
        <title>Methylobrevis albus sp. nov., isolated from fresh water lack sediment.</title>
        <authorList>
            <person name="Zou Q."/>
        </authorList>
    </citation>
    <scope>NUCLEOTIDE SEQUENCE</scope>
    <source>
        <strain evidence="7">L22</strain>
    </source>
</reference>
<organism evidence="7 8">
    <name type="scientific">Methylobrevis albus</name>
    <dbReference type="NCBI Taxonomy" id="2793297"/>
    <lineage>
        <taxon>Bacteria</taxon>
        <taxon>Pseudomonadati</taxon>
        <taxon>Pseudomonadota</taxon>
        <taxon>Alphaproteobacteria</taxon>
        <taxon>Hyphomicrobiales</taxon>
        <taxon>Pleomorphomonadaceae</taxon>
        <taxon>Methylobrevis</taxon>
    </lineage>
</organism>
<comment type="cofactor">
    <cofactor evidence="1">
        <name>FAD</name>
        <dbReference type="ChEBI" id="CHEBI:57692"/>
    </cofactor>
</comment>
<dbReference type="GO" id="GO:0016651">
    <property type="term" value="F:oxidoreductase activity, acting on NAD(P)H"/>
    <property type="evidence" value="ECO:0007669"/>
    <property type="project" value="TreeGrafter"/>
</dbReference>
<gene>
    <name evidence="7" type="ORF">I5731_08525</name>
</gene>
<dbReference type="PRINTS" id="PR00368">
    <property type="entry name" value="FADPNR"/>
</dbReference>
<dbReference type="PANTHER" id="PTHR43557">
    <property type="entry name" value="APOPTOSIS-INDUCING FACTOR 1"/>
    <property type="match status" value="1"/>
</dbReference>
<dbReference type="PRINTS" id="PR00411">
    <property type="entry name" value="PNDRDTASEI"/>
</dbReference>
<comment type="caution">
    <text evidence="7">The sequence shown here is derived from an EMBL/GenBank/DDBJ whole genome shotgun (WGS) entry which is preliminary data.</text>
</comment>
<evidence type="ECO:0000259" key="5">
    <source>
        <dbReference type="Pfam" id="PF07992"/>
    </source>
</evidence>
<keyword evidence="3" id="KW-0274">FAD</keyword>
<dbReference type="InterPro" id="IPR016156">
    <property type="entry name" value="FAD/NAD-linked_Rdtase_dimer_sf"/>
</dbReference>
<dbReference type="PANTHER" id="PTHR43557:SF2">
    <property type="entry name" value="RIESKE DOMAIN-CONTAINING PROTEIN-RELATED"/>
    <property type="match status" value="1"/>
</dbReference>
<protein>
    <submittedName>
        <fullName evidence="7">FAD-dependent oxidoreductase</fullName>
    </submittedName>
</protein>
<feature type="domain" description="FAD/NAD(P)-binding" evidence="5">
    <location>
        <begin position="10"/>
        <end position="312"/>
    </location>
</feature>
<evidence type="ECO:0000313" key="8">
    <source>
        <dbReference type="Proteomes" id="UP000631694"/>
    </source>
</evidence>
<proteinExistence type="predicted"/>
<dbReference type="InterPro" id="IPR036188">
    <property type="entry name" value="FAD/NAD-bd_sf"/>
</dbReference>
<keyword evidence="2" id="KW-0285">Flavoprotein</keyword>
<evidence type="ECO:0000256" key="1">
    <source>
        <dbReference type="ARBA" id="ARBA00001974"/>
    </source>
</evidence>
<sequence length="419" mass="42359">MDGARMSSLRTVVVGAGQAGLQLALSLREAGETGPILLLGDEPSAPYQRPPLSKAFLADKVDAAGLLLRPPEALVAGGIEWRGGVRVEAIDRADARLETAGGERIAYDRLVLATGVRNRRLMLPGADLAGVLSVRTLADAVVLQQVLPAARDVVVIGGGFIGLEVAALVAAARGAGAAPVRVLEAAPRALARAASPAMSAEVTARLAAAGVVVEAGAAVAGLEGRDGRVAGVRLAAGDLVPADLVIVGIGAVPNTELAVGAGLVVDNGIAVDAELGTSDPAIAAIGDCASFPDARTGQRIRLESVQNAVDQARHLAARFAGRAGPYAAVPWFWSDQGPLKIQIAGLTAGADLVLPRIDAAGATMLCFAGGRFLGAETINRPGDHMAVRRLLAAGTELDPATAADPAFDLRAAAGGRRHG</sequence>
<dbReference type="InterPro" id="IPR050446">
    <property type="entry name" value="FAD-oxidoreductase/Apoptosis"/>
</dbReference>